<accession>B2IIX1</accession>
<protein>
    <recommendedName>
        <fullName evidence="3">Thermostable hemolysin</fullName>
    </recommendedName>
</protein>
<dbReference type="KEGG" id="bid:Bind_2588"/>
<evidence type="ECO:0008006" key="3">
    <source>
        <dbReference type="Google" id="ProtNLM"/>
    </source>
</evidence>
<gene>
    <name evidence="1" type="ordered locus">Bind_2588</name>
</gene>
<dbReference type="eggNOG" id="ENOG5032S9B">
    <property type="taxonomic scope" value="Bacteria"/>
</dbReference>
<proteinExistence type="predicted"/>
<dbReference type="EMBL" id="CP001016">
    <property type="protein sequence ID" value="ACB96183.1"/>
    <property type="molecule type" value="Genomic_DNA"/>
</dbReference>
<dbReference type="Proteomes" id="UP000001695">
    <property type="component" value="Chromosome"/>
</dbReference>
<dbReference type="AlphaFoldDB" id="B2IIX1"/>
<evidence type="ECO:0000313" key="2">
    <source>
        <dbReference type="Proteomes" id="UP000001695"/>
    </source>
</evidence>
<organism evidence="1 2">
    <name type="scientific">Beijerinckia indica subsp. indica (strain ATCC 9039 / DSM 1715 / NCIMB 8712)</name>
    <dbReference type="NCBI Taxonomy" id="395963"/>
    <lineage>
        <taxon>Bacteria</taxon>
        <taxon>Pseudomonadati</taxon>
        <taxon>Pseudomonadota</taxon>
        <taxon>Alphaproteobacteria</taxon>
        <taxon>Hyphomicrobiales</taxon>
        <taxon>Beijerinckiaceae</taxon>
        <taxon>Beijerinckia</taxon>
    </lineage>
</organism>
<name>B2IIX1_BEII9</name>
<dbReference type="Pfam" id="PF12261">
    <property type="entry name" value="T_hemolysin"/>
    <property type="match status" value="1"/>
</dbReference>
<reference evidence="2" key="1">
    <citation type="submission" date="2008-03" db="EMBL/GenBank/DDBJ databases">
        <title>Complete sequence of chromosome of Beijerinckia indica subsp. indica ATCC 9039.</title>
        <authorList>
            <consortium name="US DOE Joint Genome Institute"/>
            <person name="Copeland A."/>
            <person name="Lucas S."/>
            <person name="Lapidus A."/>
            <person name="Glavina del Rio T."/>
            <person name="Dalin E."/>
            <person name="Tice H."/>
            <person name="Bruce D."/>
            <person name="Goodwin L."/>
            <person name="Pitluck S."/>
            <person name="LaButti K."/>
            <person name="Schmutz J."/>
            <person name="Larimer F."/>
            <person name="Land M."/>
            <person name="Hauser L."/>
            <person name="Kyrpides N."/>
            <person name="Mikhailova N."/>
            <person name="Dunfield P.F."/>
            <person name="Dedysh S.N."/>
            <person name="Liesack W."/>
            <person name="Saw J.H."/>
            <person name="Alam M."/>
            <person name="Chen Y."/>
            <person name="Murrell J.C."/>
            <person name="Richardson P."/>
        </authorList>
    </citation>
    <scope>NUCLEOTIDE SEQUENCE [LARGE SCALE GENOMIC DNA]</scope>
    <source>
        <strain evidence="2">ATCC 9039 / DSM 1715 / NCIMB 8712</strain>
    </source>
</reference>
<sequence length="194" mass="21866">MANTIILYETDPLRAKAETFINEIYSNHYDATIGKIATPLIARVSSHGNILCAAGLRSERDGFFSEIYLEAPIESMLSAVSHRKVSRSDIFEVSSLASRAPHAIAGFIEDIVAFGEDTGFSWSFFTLTSRLSLMLERIGFALTYLGVADRRRIVDVERWGKYYTTEPKVYAVESTRFHTYRGSDKDKQTHAHDL</sequence>
<dbReference type="HOGENOM" id="CLU_092721_3_1_5"/>
<dbReference type="InterPro" id="IPR022050">
    <property type="entry name" value="T_hemolysin"/>
</dbReference>
<dbReference type="OrthoDB" id="7432757at2"/>
<keyword evidence="2" id="KW-1185">Reference proteome</keyword>
<reference evidence="1 2" key="2">
    <citation type="journal article" date="2010" name="J. Bacteriol.">
        <title>Complete genome sequence of Beijerinckia indica subsp. indica.</title>
        <authorList>
            <person name="Tamas I."/>
            <person name="Dedysh S.N."/>
            <person name="Liesack W."/>
            <person name="Stott M.B."/>
            <person name="Alam M."/>
            <person name="Murrell J.C."/>
            <person name="Dunfield P.F."/>
        </authorList>
    </citation>
    <scope>NUCLEOTIDE SEQUENCE [LARGE SCALE GENOMIC DNA]</scope>
    <source>
        <strain evidence="2">ATCC 9039 / DSM 1715 / NCIMB 8712</strain>
    </source>
</reference>
<evidence type="ECO:0000313" key="1">
    <source>
        <dbReference type="EMBL" id="ACB96183.1"/>
    </source>
</evidence>
<dbReference type="STRING" id="395963.Bind_2588"/>
<dbReference type="RefSeq" id="WP_012385536.1">
    <property type="nucleotide sequence ID" value="NC_010581.1"/>
</dbReference>